<organism evidence="2 3">
    <name type="scientific">Acetobacter senegalensis</name>
    <dbReference type="NCBI Taxonomy" id="446692"/>
    <lineage>
        <taxon>Bacteria</taxon>
        <taxon>Pseudomonadati</taxon>
        <taxon>Pseudomonadota</taxon>
        <taxon>Alphaproteobacteria</taxon>
        <taxon>Acetobacterales</taxon>
        <taxon>Acetobacteraceae</taxon>
        <taxon>Acetobacter</taxon>
    </lineage>
</organism>
<evidence type="ECO:0000313" key="2">
    <source>
        <dbReference type="EMBL" id="KXV59558.1"/>
    </source>
</evidence>
<name>A0A149U2C3_9PROT</name>
<evidence type="ECO:0000256" key="1">
    <source>
        <dbReference type="SAM" id="MobiDB-lite"/>
    </source>
</evidence>
<sequence length="482" mass="52250">MGGGIGGGTGNPGMGGGADGGGGGEAPGVTTVYGVHAKLNSDGVLAIVDNQNEFVLRDRYHADVNGHGYTVTVASTVNDAEKAYSDIEDKPATDQQVTDYLQAVVAGKSYTEIRSDIINSPDMKGIMDGYEQQLYGENADQNTQAWLKDNLKNERSLSDMRWEYAHSQRMTDAIFTMINGVQDRTDASEAYDANYKNSTMDALGRKETSFIQNRNDLIDIDAEKTIINDKIYENIHDHTATDGDISFVHDQMHGGLSIQNVIWNEAHNQELNDGLSQQISALTERDISQIGGSSVASIEDIIGNQQITYRETKSFLTDGVQIASASSQDSIAYKVIDTSPSDAMTYTDGQGNQLLLSNKFSLSDGVSAGKAVRQQYEADQASVGIEQALVNAKNNFAHYIGQGEVFDIQRDSQSHIFYKPMTPGANYLVGVFAAAAGLNKAETYVLGLGCGFKKSENYSNLFSGDSKYWTTEIDDVNSGKVK</sequence>
<gene>
    <name evidence="2" type="ORF">AD948_08155</name>
</gene>
<protein>
    <submittedName>
        <fullName evidence="2">Uncharacterized protein</fullName>
    </submittedName>
</protein>
<reference evidence="2 3" key="1">
    <citation type="submission" date="2015-06" db="EMBL/GenBank/DDBJ databases">
        <title>Improved classification and identification of acetic acid bacteria using matrix-assisted laser desorption/ionization time-of-flight mass spectrometry; Gluconobacter nephelii and Gluconobacter uchimurae are later heterotypic synonyms of Gluconobacter japonicus and Gluconobacter oxydans, respectively.</title>
        <authorList>
            <person name="Li L."/>
            <person name="Cleenwerck I."/>
            <person name="De Vuyst L."/>
            <person name="Vandamme P."/>
        </authorList>
    </citation>
    <scope>NUCLEOTIDE SEQUENCE [LARGE SCALE GENOMIC DNA]</scope>
    <source>
        <strain evidence="2 3">LMG 23690</strain>
    </source>
</reference>
<feature type="region of interest" description="Disordered" evidence="1">
    <location>
        <begin position="1"/>
        <end position="22"/>
    </location>
</feature>
<dbReference type="EMBL" id="LHZU01000127">
    <property type="protein sequence ID" value="KXV59558.1"/>
    <property type="molecule type" value="Genomic_DNA"/>
</dbReference>
<proteinExistence type="predicted"/>
<dbReference type="RefSeq" id="WP_061471444.1">
    <property type="nucleotide sequence ID" value="NZ_LHZU01000127.1"/>
</dbReference>
<dbReference type="AlphaFoldDB" id="A0A149U2C3"/>
<comment type="caution">
    <text evidence="2">The sequence shown here is derived from an EMBL/GenBank/DDBJ whole genome shotgun (WGS) entry which is preliminary data.</text>
</comment>
<evidence type="ECO:0000313" key="3">
    <source>
        <dbReference type="Proteomes" id="UP000075360"/>
    </source>
</evidence>
<accession>A0A149U2C3</accession>
<dbReference type="PATRIC" id="fig|446692.4.peg.338"/>
<dbReference type="Proteomes" id="UP000075360">
    <property type="component" value="Unassembled WGS sequence"/>
</dbReference>
<dbReference type="OrthoDB" id="7223691at2"/>